<gene>
    <name evidence="2" type="ORF">SDC9_94923</name>
</gene>
<accession>A0A645A4S7</accession>
<dbReference type="InterPro" id="IPR019635">
    <property type="entry name" value="DUF2500"/>
</dbReference>
<keyword evidence="1" id="KW-0472">Membrane</keyword>
<protein>
    <recommendedName>
        <fullName evidence="3">DUF2500 domain-containing protein</fullName>
    </recommendedName>
</protein>
<dbReference type="Gene3D" id="2.40.50.660">
    <property type="match status" value="1"/>
</dbReference>
<dbReference type="Pfam" id="PF10694">
    <property type="entry name" value="DUF2500"/>
    <property type="match status" value="1"/>
</dbReference>
<keyword evidence="1" id="KW-1133">Transmembrane helix</keyword>
<feature type="transmembrane region" description="Helical" evidence="1">
    <location>
        <begin position="6"/>
        <end position="26"/>
    </location>
</feature>
<keyword evidence="1" id="KW-0812">Transmembrane</keyword>
<proteinExistence type="predicted"/>
<evidence type="ECO:0008006" key="3">
    <source>
        <dbReference type="Google" id="ProtNLM"/>
    </source>
</evidence>
<dbReference type="EMBL" id="VSSQ01011992">
    <property type="protein sequence ID" value="MPM48199.1"/>
    <property type="molecule type" value="Genomic_DNA"/>
</dbReference>
<evidence type="ECO:0000313" key="2">
    <source>
        <dbReference type="EMBL" id="MPM48199.1"/>
    </source>
</evidence>
<comment type="caution">
    <text evidence="2">The sequence shown here is derived from an EMBL/GenBank/DDBJ whole genome shotgun (WGS) entry which is preliminary data.</text>
</comment>
<reference evidence="2" key="1">
    <citation type="submission" date="2019-08" db="EMBL/GenBank/DDBJ databases">
        <authorList>
            <person name="Kucharzyk K."/>
            <person name="Murdoch R.W."/>
            <person name="Higgins S."/>
            <person name="Loffler F."/>
        </authorList>
    </citation>
    <scope>NUCLEOTIDE SEQUENCE</scope>
</reference>
<dbReference type="AlphaFoldDB" id="A0A645A4S7"/>
<name>A0A645A4S7_9ZZZZ</name>
<evidence type="ECO:0000256" key="1">
    <source>
        <dbReference type="SAM" id="Phobius"/>
    </source>
</evidence>
<organism evidence="2">
    <name type="scientific">bioreactor metagenome</name>
    <dbReference type="NCBI Taxonomy" id="1076179"/>
    <lineage>
        <taxon>unclassified sequences</taxon>
        <taxon>metagenomes</taxon>
        <taxon>ecological metagenomes</taxon>
    </lineage>
</organism>
<sequence length="120" mass="13640">MMFRIIPVIVGIGFVFVFGTIIVRVIRGATQWKKNNASPILTVEAKLVTKRSDVKHYHTGTDNMHHMSSSTTYYATFEVDSGDRMEFEVRDTEYGMLVENDTGMLTFQGTRYLGFERSGS</sequence>